<dbReference type="Proteomes" id="UP000324222">
    <property type="component" value="Unassembled WGS sequence"/>
</dbReference>
<feature type="region of interest" description="Disordered" evidence="1">
    <location>
        <begin position="27"/>
        <end position="60"/>
    </location>
</feature>
<protein>
    <submittedName>
        <fullName evidence="2">Uncharacterized protein</fullName>
    </submittedName>
</protein>
<reference evidence="2 3" key="1">
    <citation type="submission" date="2019-05" db="EMBL/GenBank/DDBJ databases">
        <title>Another draft genome of Portunus trituberculatus and its Hox gene families provides insights of decapod evolution.</title>
        <authorList>
            <person name="Jeong J.-H."/>
            <person name="Song I."/>
            <person name="Kim S."/>
            <person name="Choi T."/>
            <person name="Kim D."/>
            <person name="Ryu S."/>
            <person name="Kim W."/>
        </authorList>
    </citation>
    <scope>NUCLEOTIDE SEQUENCE [LARGE SCALE GENOMIC DNA]</scope>
    <source>
        <tissue evidence="2">Muscle</tissue>
    </source>
</reference>
<dbReference type="EMBL" id="VSRR010004838">
    <property type="protein sequence ID" value="MPC40853.1"/>
    <property type="molecule type" value="Genomic_DNA"/>
</dbReference>
<evidence type="ECO:0000313" key="2">
    <source>
        <dbReference type="EMBL" id="MPC40853.1"/>
    </source>
</evidence>
<dbReference type="AlphaFoldDB" id="A0A5B7F705"/>
<feature type="compositionally biased region" description="Basic residues" evidence="1">
    <location>
        <begin position="36"/>
        <end position="47"/>
    </location>
</feature>
<gene>
    <name evidence="2" type="ORF">E2C01_034425</name>
</gene>
<evidence type="ECO:0000313" key="3">
    <source>
        <dbReference type="Proteomes" id="UP000324222"/>
    </source>
</evidence>
<proteinExistence type="predicted"/>
<organism evidence="2 3">
    <name type="scientific">Portunus trituberculatus</name>
    <name type="common">Swimming crab</name>
    <name type="synonym">Neptunus trituberculatus</name>
    <dbReference type="NCBI Taxonomy" id="210409"/>
    <lineage>
        <taxon>Eukaryota</taxon>
        <taxon>Metazoa</taxon>
        <taxon>Ecdysozoa</taxon>
        <taxon>Arthropoda</taxon>
        <taxon>Crustacea</taxon>
        <taxon>Multicrustacea</taxon>
        <taxon>Malacostraca</taxon>
        <taxon>Eumalacostraca</taxon>
        <taxon>Eucarida</taxon>
        <taxon>Decapoda</taxon>
        <taxon>Pleocyemata</taxon>
        <taxon>Brachyura</taxon>
        <taxon>Eubrachyura</taxon>
        <taxon>Portunoidea</taxon>
        <taxon>Portunidae</taxon>
        <taxon>Portuninae</taxon>
        <taxon>Portunus</taxon>
    </lineage>
</organism>
<comment type="caution">
    <text evidence="2">The sequence shown here is derived from an EMBL/GenBank/DDBJ whole genome shotgun (WGS) entry which is preliminary data.</text>
</comment>
<evidence type="ECO:0000256" key="1">
    <source>
        <dbReference type="SAM" id="MobiDB-lite"/>
    </source>
</evidence>
<keyword evidence="3" id="KW-1185">Reference proteome</keyword>
<accession>A0A5B7F705</accession>
<sequence>MHDITLTHASGCCTPLTLTTAATATVQENKDPGLRGPRKKIFPHARKTRAESQDSSSPRFPSLRLASLLRRITPRPKRLQGAIIPKFHKSLSILDYLRVRIFMGSVDAVVGQSNDDNDGRPQ</sequence>
<name>A0A5B7F705_PORTR</name>